<dbReference type="InterPro" id="IPR036412">
    <property type="entry name" value="HAD-like_sf"/>
</dbReference>
<keyword evidence="6 13" id="KW-0067">ATP-binding</keyword>
<feature type="transmembrane region" description="Helical" evidence="15">
    <location>
        <begin position="321"/>
        <end position="342"/>
    </location>
</feature>
<evidence type="ECO:0000259" key="17">
    <source>
        <dbReference type="Pfam" id="PF16209"/>
    </source>
</evidence>
<accession>A0A8X7V1M4</accession>
<evidence type="ECO:0000313" key="19">
    <source>
        <dbReference type="EMBL" id="KAG2297811.1"/>
    </source>
</evidence>
<feature type="transmembrane region" description="Helical" evidence="15">
    <location>
        <begin position="376"/>
        <end position="399"/>
    </location>
</feature>
<dbReference type="InterPro" id="IPR023298">
    <property type="entry name" value="ATPase_P-typ_TM_dom_sf"/>
</dbReference>
<feature type="binding site" evidence="13">
    <location>
        <position position="447"/>
    </location>
    <ligand>
        <name>ATP</name>
        <dbReference type="ChEBI" id="CHEBI:30616"/>
    </ligand>
</feature>
<evidence type="ECO:0000256" key="16">
    <source>
        <dbReference type="SAM" id="MobiDB-lite"/>
    </source>
</evidence>
<keyword evidence="10 15" id="KW-0472">Membrane</keyword>
<feature type="binding site" evidence="13">
    <location>
        <position position="749"/>
    </location>
    <ligand>
        <name>ATP</name>
        <dbReference type="ChEBI" id="CHEBI:30616"/>
    </ligand>
</feature>
<dbReference type="Proteomes" id="UP000886595">
    <property type="component" value="Unassembled WGS sequence"/>
</dbReference>
<proteinExistence type="inferred from homology"/>
<keyword evidence="20" id="KW-1185">Reference proteome</keyword>
<dbReference type="InterPro" id="IPR044492">
    <property type="entry name" value="P_typ_ATPase_HD_dom"/>
</dbReference>
<dbReference type="InterPro" id="IPR018303">
    <property type="entry name" value="ATPase_P-typ_P_site"/>
</dbReference>
<evidence type="ECO:0000256" key="11">
    <source>
        <dbReference type="ARBA" id="ARBA00034036"/>
    </source>
</evidence>
<dbReference type="SFLD" id="SFLDS00003">
    <property type="entry name" value="Haloacid_Dehalogenase"/>
    <property type="match status" value="1"/>
</dbReference>
<reference evidence="19 20" key="1">
    <citation type="submission" date="2020-02" db="EMBL/GenBank/DDBJ databases">
        <authorList>
            <person name="Ma Q."/>
            <person name="Huang Y."/>
            <person name="Song X."/>
            <person name="Pei D."/>
        </authorList>
    </citation>
    <scope>NUCLEOTIDE SEQUENCE [LARGE SCALE GENOMIC DNA]</scope>
    <source>
        <strain evidence="19">Sxm20200214</strain>
        <tissue evidence="19">Leaf</tissue>
    </source>
</reference>
<dbReference type="PANTHER" id="PTHR24092">
    <property type="entry name" value="PROBABLE PHOSPHOLIPID-TRANSPORTING ATPASE"/>
    <property type="match status" value="1"/>
</dbReference>
<dbReference type="SUPFAM" id="SSF56784">
    <property type="entry name" value="HAD-like"/>
    <property type="match status" value="1"/>
</dbReference>
<feature type="binding site" evidence="13">
    <location>
        <position position="856"/>
    </location>
    <ligand>
        <name>ATP</name>
        <dbReference type="ChEBI" id="CHEBI:30616"/>
    </ligand>
</feature>
<dbReference type="PRINTS" id="PR00119">
    <property type="entry name" value="CATATPASE"/>
</dbReference>
<evidence type="ECO:0000256" key="3">
    <source>
        <dbReference type="ARBA" id="ARBA00022692"/>
    </source>
</evidence>
<dbReference type="GO" id="GO:0005886">
    <property type="term" value="C:plasma membrane"/>
    <property type="evidence" value="ECO:0007669"/>
    <property type="project" value="TreeGrafter"/>
</dbReference>
<comment type="similarity">
    <text evidence="2 15">Belongs to the cation transport ATPase (P-type) (TC 3.A.3) family. Type IV subfamily.</text>
</comment>
<evidence type="ECO:0000256" key="4">
    <source>
        <dbReference type="ARBA" id="ARBA00022723"/>
    </source>
</evidence>
<evidence type="ECO:0000256" key="5">
    <source>
        <dbReference type="ARBA" id="ARBA00022741"/>
    </source>
</evidence>
<comment type="subcellular location">
    <subcellularLocation>
        <location evidence="1 15">Membrane</location>
        <topology evidence="1 15">Multi-pass membrane protein</topology>
    </subcellularLocation>
</comment>
<dbReference type="GO" id="GO:0045332">
    <property type="term" value="P:phospholipid translocation"/>
    <property type="evidence" value="ECO:0007669"/>
    <property type="project" value="TreeGrafter"/>
</dbReference>
<keyword evidence="3 15" id="KW-0812">Transmembrane</keyword>
<evidence type="ECO:0000256" key="14">
    <source>
        <dbReference type="PIRSR" id="PIRSR606539-3"/>
    </source>
</evidence>
<feature type="binding site" evidence="13">
    <location>
        <position position="666"/>
    </location>
    <ligand>
        <name>ATP</name>
        <dbReference type="ChEBI" id="CHEBI:30616"/>
    </ligand>
</feature>
<evidence type="ECO:0000313" key="20">
    <source>
        <dbReference type="Proteomes" id="UP000886595"/>
    </source>
</evidence>
<feature type="binding site" evidence="14">
    <location>
        <position position="449"/>
    </location>
    <ligand>
        <name>Mg(2+)</name>
        <dbReference type="ChEBI" id="CHEBI:18420"/>
    </ligand>
</feature>
<feature type="active site" description="4-aspartylphosphate intermediate" evidence="12">
    <location>
        <position position="447"/>
    </location>
</feature>
<evidence type="ECO:0000256" key="2">
    <source>
        <dbReference type="ARBA" id="ARBA00008109"/>
    </source>
</evidence>
<feature type="binding site" evidence="13">
    <location>
        <position position="748"/>
    </location>
    <ligand>
        <name>ATP</name>
        <dbReference type="ChEBI" id="CHEBI:30616"/>
    </ligand>
</feature>
<evidence type="ECO:0000256" key="8">
    <source>
        <dbReference type="ARBA" id="ARBA00022967"/>
    </source>
</evidence>
<dbReference type="Pfam" id="PF13246">
    <property type="entry name" value="Cation_ATPase"/>
    <property type="match status" value="1"/>
</dbReference>
<feature type="binding site" evidence="13">
    <location>
        <position position="609"/>
    </location>
    <ligand>
        <name>ATP</name>
        <dbReference type="ChEBI" id="CHEBI:30616"/>
    </ligand>
</feature>
<evidence type="ECO:0000256" key="7">
    <source>
        <dbReference type="ARBA" id="ARBA00022842"/>
    </source>
</evidence>
<dbReference type="PANTHER" id="PTHR24092:SF184">
    <property type="entry name" value="PHOSPHOLIPID-TRANSPORTING ATPASE 11-RELATED"/>
    <property type="match status" value="1"/>
</dbReference>
<protein>
    <recommendedName>
        <fullName evidence="15">Phospholipid-transporting ATPase</fullName>
        <ecNumber evidence="15">7.6.2.1</ecNumber>
    </recommendedName>
</protein>
<evidence type="ECO:0000256" key="15">
    <source>
        <dbReference type="RuleBase" id="RU362033"/>
    </source>
</evidence>
<dbReference type="NCBIfam" id="TIGR01652">
    <property type="entry name" value="ATPase-Plipid"/>
    <property type="match status" value="1"/>
</dbReference>
<feature type="transmembrane region" description="Helical" evidence="15">
    <location>
        <begin position="1090"/>
        <end position="1109"/>
    </location>
</feature>
<dbReference type="SFLD" id="SFLDF00027">
    <property type="entry name" value="p-type_atpase"/>
    <property type="match status" value="1"/>
</dbReference>
<feature type="binding site" evidence="13">
    <location>
        <position position="862"/>
    </location>
    <ligand>
        <name>ATP</name>
        <dbReference type="ChEBI" id="CHEBI:30616"/>
    </ligand>
</feature>
<dbReference type="EMBL" id="JAAMPC010000008">
    <property type="protein sequence ID" value="KAG2297811.1"/>
    <property type="molecule type" value="Genomic_DNA"/>
</dbReference>
<feature type="region of interest" description="Disordered" evidence="16">
    <location>
        <begin position="149"/>
        <end position="185"/>
    </location>
</feature>
<keyword evidence="4 14" id="KW-0479">Metal-binding</keyword>
<feature type="binding site" evidence="13">
    <location>
        <position position="448"/>
    </location>
    <ligand>
        <name>ATP</name>
        <dbReference type="ChEBI" id="CHEBI:30616"/>
    </ligand>
</feature>
<comment type="caution">
    <text evidence="19">The sequence shown here is derived from an EMBL/GenBank/DDBJ whole genome shotgun (WGS) entry which is preliminary data.</text>
</comment>
<feature type="binding site" evidence="13">
    <location>
        <position position="562"/>
    </location>
    <ligand>
        <name>ATP</name>
        <dbReference type="ChEBI" id="CHEBI:30616"/>
    </ligand>
</feature>
<sequence>MPGGRQGGRRRSRLRLSNIYAFKCRKSSFQEDHSQIGGPGFSRVVYCNEPNSPASERRNYAGNYVRSTKYTPASFVPKSLFEQFRRVANFYFLVTGILSLTALSPYGAVSALLPLGFVILVSMVKEGIEDWGRKRQDIEVNNRRVKVHDGSGAFRQESEGPRRERSVPAGGVEGAQGRRYSESRERRVFPCGSSASFVELRGLDLLRGDDESRRRDESESEAGIRGDVVGVARRLRLQGTKAVVRCEDPNADLYTFVGTLHLEEQRLPLSIQQLLLRDSKLRNTEYVYGAVVFTGHDTKVIQNSTDPPSKRSRIERKMDKIIYMMFFVVFLMSFIGSIIFGVETREDRMRAGGRTERWYLKPDDADIFFDPEKAPIAAILHFFTAVMLYSYFIPISLYVSIEIVKVLQSVFINNDILMYYEETDKPAHARTSNLNEELGMVDTILSDKTGTLTCNSMEFIKCSIAGTAYGRGITEVERSMAMRSGGAALVGDDLDVVVDRSAPKIKGFNFQDERVMKGNWVKQGEAAVLQKFFRLLAVCHTAIPEIDEATGSISYEAESPDEAAFVVAARELGFEFFSRTQNGISFRELDLATGQKVERVYRLLNVLEFNSARKRMSVIVRDEDGKLLLLSKGADNVMFERLAKNGRKFEEKTREHVNEYADAGLRTLILAYREVDENEYIEFSKSFNEAKNSVTADRESLIDEITDQMERDLILLGATAVEDKLQNGVPDCIDKLAQAGIKIWVLTGDKMETAINIGFACSLLRQEMKQIIINLEMPHIKALEKAGEKDAIEQASRESVVKQMEEGKALITGSSGSHEAFALIIDGKSLTYALEDGFKKQFLDLATGCASVICCRSSPKQKALVTRLVKTGTGKTTLAIGDGANDVGMLQEADIGVGISGVEGMQAVMSSDIAIAQFRYLERLLLVHGHWCYSRISSMICYFFYKNITFGVTVFLYEAYTSFSAQPAYNDWFLSLFNVFFSSLPVIALGVFDQDVSSRYCYKFPLLYQEGVQNLLFSWKRIIGWMFNGLITALTIFFICKESQEHQLYNPNGKTAGREILGGTMYTCIVWVVNLQMALAISYFTWVQHIVIWGSVALWYIFLMIYGAMGPSFSTDAYKVFLETLAPAPSYWLTTLFVMIFALIPYFVFKSIQMRFFPGYHQMIQWIRYEGHSNDPEFVEMVRQRSIRPTTVGFTARRAASVRRSGRFHDQLKKNFIAF</sequence>
<dbReference type="SFLD" id="SFLDG00002">
    <property type="entry name" value="C1.7:_P-type_atpase_like"/>
    <property type="match status" value="1"/>
</dbReference>
<evidence type="ECO:0000256" key="1">
    <source>
        <dbReference type="ARBA" id="ARBA00004141"/>
    </source>
</evidence>
<dbReference type="Gene3D" id="3.40.1110.10">
    <property type="entry name" value="Calcium-transporting ATPase, cytoplasmic domain N"/>
    <property type="match status" value="1"/>
</dbReference>
<keyword evidence="5 13" id="KW-0547">Nucleotide-binding</keyword>
<feature type="transmembrane region" description="Helical" evidence="15">
    <location>
        <begin position="1129"/>
        <end position="1149"/>
    </location>
</feature>
<feature type="binding site" evidence="14">
    <location>
        <position position="886"/>
    </location>
    <ligand>
        <name>Mg(2+)</name>
        <dbReference type="ChEBI" id="CHEBI:18420"/>
    </ligand>
</feature>
<evidence type="ECO:0000256" key="9">
    <source>
        <dbReference type="ARBA" id="ARBA00022989"/>
    </source>
</evidence>
<feature type="binding site" evidence="13">
    <location>
        <position position="632"/>
    </location>
    <ligand>
        <name>ATP</name>
        <dbReference type="ChEBI" id="CHEBI:30616"/>
    </ligand>
</feature>
<feature type="transmembrane region" description="Helical" evidence="15">
    <location>
        <begin position="1060"/>
        <end position="1083"/>
    </location>
</feature>
<evidence type="ECO:0000256" key="12">
    <source>
        <dbReference type="PIRSR" id="PIRSR606539-1"/>
    </source>
</evidence>
<dbReference type="SUPFAM" id="SSF81660">
    <property type="entry name" value="Metal cation-transporting ATPase, ATP-binding domain N"/>
    <property type="match status" value="1"/>
</dbReference>
<dbReference type="Gene3D" id="3.40.50.1000">
    <property type="entry name" value="HAD superfamily/HAD-like"/>
    <property type="match status" value="1"/>
</dbReference>
<feature type="transmembrane region" description="Helical" evidence="15">
    <location>
        <begin position="1022"/>
        <end position="1040"/>
    </location>
</feature>
<feature type="binding site" evidence="14">
    <location>
        <position position="882"/>
    </location>
    <ligand>
        <name>Mg(2+)</name>
        <dbReference type="ChEBI" id="CHEBI:18420"/>
    </ligand>
</feature>
<evidence type="ECO:0000256" key="6">
    <source>
        <dbReference type="ARBA" id="ARBA00022840"/>
    </source>
</evidence>
<feature type="binding site" evidence="13">
    <location>
        <position position="886"/>
    </location>
    <ligand>
        <name>ATP</name>
        <dbReference type="ChEBI" id="CHEBI:30616"/>
    </ligand>
</feature>
<gene>
    <name evidence="19" type="ORF">Bca52824_034283</name>
</gene>
<comment type="cofactor">
    <cofactor evidence="14">
        <name>Mg(2+)</name>
        <dbReference type="ChEBI" id="CHEBI:18420"/>
    </cofactor>
</comment>
<dbReference type="FunFam" id="3.40.50.1000:FF:000014">
    <property type="entry name" value="Phospholipid-transporting ATPase"/>
    <property type="match status" value="1"/>
</dbReference>
<dbReference type="FunFam" id="3.40.1110.10:FF:000042">
    <property type="entry name" value="Phospholipid-transporting ATPase"/>
    <property type="match status" value="1"/>
</dbReference>
<dbReference type="CDD" id="cd02073">
    <property type="entry name" value="P-type_ATPase_APLT_Dnf-like"/>
    <property type="match status" value="1"/>
</dbReference>
<feature type="compositionally biased region" description="Basic and acidic residues" evidence="16">
    <location>
        <begin position="156"/>
        <end position="166"/>
    </location>
</feature>
<dbReference type="InterPro" id="IPR032630">
    <property type="entry name" value="P_typ_ATPase_c"/>
</dbReference>
<dbReference type="PROSITE" id="PS00154">
    <property type="entry name" value="ATPASE_E1_E2"/>
    <property type="match status" value="1"/>
</dbReference>
<evidence type="ECO:0000256" key="10">
    <source>
        <dbReference type="ARBA" id="ARBA00023136"/>
    </source>
</evidence>
<feature type="binding site" evidence="13">
    <location>
        <position position="747"/>
    </location>
    <ligand>
        <name>ATP</name>
        <dbReference type="ChEBI" id="CHEBI:30616"/>
    </ligand>
</feature>
<dbReference type="GO" id="GO:0140326">
    <property type="term" value="F:ATPase-coupled intramembrane lipid transporter activity"/>
    <property type="evidence" value="ECO:0007669"/>
    <property type="project" value="UniProtKB-EC"/>
</dbReference>
<evidence type="ECO:0000256" key="13">
    <source>
        <dbReference type="PIRSR" id="PIRSR606539-2"/>
    </source>
</evidence>
<feature type="transmembrane region" description="Helical" evidence="15">
    <location>
        <begin position="943"/>
        <end position="960"/>
    </location>
</feature>
<feature type="domain" description="P-type ATPase C-terminal" evidence="18">
    <location>
        <begin position="908"/>
        <end position="1158"/>
    </location>
</feature>
<dbReference type="InterPro" id="IPR023214">
    <property type="entry name" value="HAD_sf"/>
</dbReference>
<comment type="catalytic activity">
    <reaction evidence="11 15">
        <text>ATP + H2O + phospholipidSide 1 = ADP + phosphate + phospholipidSide 2.</text>
        <dbReference type="EC" id="7.6.2.1"/>
    </reaction>
</comment>
<evidence type="ECO:0000259" key="18">
    <source>
        <dbReference type="Pfam" id="PF16212"/>
    </source>
</evidence>
<dbReference type="Pfam" id="PF16212">
    <property type="entry name" value="PhoLip_ATPase_C"/>
    <property type="match status" value="1"/>
</dbReference>
<feature type="binding site" evidence="13">
    <location>
        <position position="885"/>
    </location>
    <ligand>
        <name>ATP</name>
        <dbReference type="ChEBI" id="CHEBI:30616"/>
    </ligand>
</feature>
<dbReference type="InterPro" id="IPR001757">
    <property type="entry name" value="P_typ_ATPase"/>
</dbReference>
<dbReference type="InterPro" id="IPR023299">
    <property type="entry name" value="ATPase_P-typ_cyto_dom_N"/>
</dbReference>
<keyword evidence="8 15" id="KW-1278">Translocase</keyword>
<dbReference type="OrthoDB" id="377733at2759"/>
<dbReference type="GO" id="GO:0016887">
    <property type="term" value="F:ATP hydrolysis activity"/>
    <property type="evidence" value="ECO:0007669"/>
    <property type="project" value="InterPro"/>
</dbReference>
<organism evidence="19 20">
    <name type="scientific">Brassica carinata</name>
    <name type="common">Ethiopian mustard</name>
    <name type="synonym">Abyssinian cabbage</name>
    <dbReference type="NCBI Taxonomy" id="52824"/>
    <lineage>
        <taxon>Eukaryota</taxon>
        <taxon>Viridiplantae</taxon>
        <taxon>Streptophyta</taxon>
        <taxon>Embryophyta</taxon>
        <taxon>Tracheophyta</taxon>
        <taxon>Spermatophyta</taxon>
        <taxon>Magnoliopsida</taxon>
        <taxon>eudicotyledons</taxon>
        <taxon>Gunneridae</taxon>
        <taxon>Pentapetalae</taxon>
        <taxon>rosids</taxon>
        <taxon>malvids</taxon>
        <taxon>Brassicales</taxon>
        <taxon>Brassicaceae</taxon>
        <taxon>Brassiceae</taxon>
        <taxon>Brassica</taxon>
    </lineage>
</organism>
<dbReference type="SUPFAM" id="SSF81665">
    <property type="entry name" value="Calcium ATPase, transmembrane domain M"/>
    <property type="match status" value="1"/>
</dbReference>
<dbReference type="GO" id="GO:0000287">
    <property type="term" value="F:magnesium ion binding"/>
    <property type="evidence" value="ECO:0007669"/>
    <property type="project" value="UniProtKB-UniRule"/>
</dbReference>
<feature type="transmembrane region" description="Helical" evidence="15">
    <location>
        <begin position="111"/>
        <end position="128"/>
    </location>
</feature>
<feature type="binding site" evidence="13">
    <location>
        <position position="449"/>
    </location>
    <ligand>
        <name>ATP</name>
        <dbReference type="ChEBI" id="CHEBI:30616"/>
    </ligand>
</feature>
<dbReference type="GO" id="GO:0005524">
    <property type="term" value="F:ATP binding"/>
    <property type="evidence" value="ECO:0007669"/>
    <property type="project" value="UniProtKB-UniRule"/>
</dbReference>
<dbReference type="EC" id="7.6.2.1" evidence="15"/>
<feature type="binding site" evidence="14">
    <location>
        <position position="447"/>
    </location>
    <ligand>
        <name>Mg(2+)</name>
        <dbReference type="ChEBI" id="CHEBI:18420"/>
    </ligand>
</feature>
<dbReference type="NCBIfam" id="TIGR01494">
    <property type="entry name" value="ATPase_P-type"/>
    <property type="match status" value="1"/>
</dbReference>
<dbReference type="Pfam" id="PF16209">
    <property type="entry name" value="PhoLip_ATPase_N"/>
    <property type="match status" value="1"/>
</dbReference>
<keyword evidence="7 14" id="KW-0460">Magnesium</keyword>
<name>A0A8X7V1M4_BRACI</name>
<dbReference type="InterPro" id="IPR032631">
    <property type="entry name" value="P-type_ATPase_N"/>
</dbReference>
<keyword evidence="9 15" id="KW-1133">Transmembrane helix</keyword>
<feature type="transmembrane region" description="Helical" evidence="15">
    <location>
        <begin position="972"/>
        <end position="992"/>
    </location>
</feature>
<dbReference type="InterPro" id="IPR006539">
    <property type="entry name" value="P-type_ATPase_IV"/>
</dbReference>
<feature type="domain" description="P-type ATPase N-terminal" evidence="17">
    <location>
        <begin position="45"/>
        <end position="111"/>
    </location>
</feature>
<dbReference type="AlphaFoldDB" id="A0A8X7V1M4"/>